<proteinExistence type="predicted"/>
<dbReference type="Proteomes" id="UP001311232">
    <property type="component" value="Unassembled WGS sequence"/>
</dbReference>
<feature type="region of interest" description="Disordered" evidence="1">
    <location>
        <begin position="1"/>
        <end position="50"/>
    </location>
</feature>
<organism evidence="2 3">
    <name type="scientific">Crenichthys baileyi</name>
    <name type="common">White River springfish</name>
    <dbReference type="NCBI Taxonomy" id="28760"/>
    <lineage>
        <taxon>Eukaryota</taxon>
        <taxon>Metazoa</taxon>
        <taxon>Chordata</taxon>
        <taxon>Craniata</taxon>
        <taxon>Vertebrata</taxon>
        <taxon>Euteleostomi</taxon>
        <taxon>Actinopterygii</taxon>
        <taxon>Neopterygii</taxon>
        <taxon>Teleostei</taxon>
        <taxon>Neoteleostei</taxon>
        <taxon>Acanthomorphata</taxon>
        <taxon>Ovalentaria</taxon>
        <taxon>Atherinomorphae</taxon>
        <taxon>Cyprinodontiformes</taxon>
        <taxon>Goodeidae</taxon>
        <taxon>Crenichthys</taxon>
    </lineage>
</organism>
<sequence length="114" mass="12026">MPALEVQVSTISSSHALPANCPASSSGLQQTSRARSMSPQSPKVHSMSPKFSEGIEDELLQIPLAVFSKGSKDELPHVSMRGSSKGSSASTAVLLSKVPMRVPVSRTPLWLPVS</sequence>
<dbReference type="EMBL" id="JAHHUM010000879">
    <property type="protein sequence ID" value="KAK5616602.1"/>
    <property type="molecule type" value="Genomic_DNA"/>
</dbReference>
<dbReference type="AlphaFoldDB" id="A0AAV9S5G4"/>
<protein>
    <submittedName>
        <fullName evidence="2">Uncharacterized protein</fullName>
    </submittedName>
</protein>
<gene>
    <name evidence="2" type="ORF">CRENBAI_005223</name>
</gene>
<keyword evidence="3" id="KW-1185">Reference proteome</keyword>
<evidence type="ECO:0000256" key="1">
    <source>
        <dbReference type="SAM" id="MobiDB-lite"/>
    </source>
</evidence>
<evidence type="ECO:0000313" key="2">
    <source>
        <dbReference type="EMBL" id="KAK5616602.1"/>
    </source>
</evidence>
<feature type="compositionally biased region" description="Polar residues" evidence="1">
    <location>
        <begin position="22"/>
        <end position="43"/>
    </location>
</feature>
<name>A0AAV9S5G4_9TELE</name>
<comment type="caution">
    <text evidence="2">The sequence shown here is derived from an EMBL/GenBank/DDBJ whole genome shotgun (WGS) entry which is preliminary data.</text>
</comment>
<accession>A0AAV9S5G4</accession>
<reference evidence="2 3" key="1">
    <citation type="submission" date="2021-06" db="EMBL/GenBank/DDBJ databases">
        <authorList>
            <person name="Palmer J.M."/>
        </authorList>
    </citation>
    <scope>NUCLEOTIDE SEQUENCE [LARGE SCALE GENOMIC DNA]</scope>
    <source>
        <strain evidence="2 3">MEX-2019</strain>
        <tissue evidence="2">Muscle</tissue>
    </source>
</reference>
<evidence type="ECO:0000313" key="3">
    <source>
        <dbReference type="Proteomes" id="UP001311232"/>
    </source>
</evidence>